<evidence type="ECO:0000313" key="3">
    <source>
        <dbReference type="Proteomes" id="UP000298471"/>
    </source>
</evidence>
<dbReference type="Proteomes" id="UP000298471">
    <property type="component" value="Unassembled WGS sequence"/>
</dbReference>
<accession>A0A4Z0QKR2</accession>
<gene>
    <name evidence="2" type="ORF">E5K02_10340</name>
</gene>
<evidence type="ECO:0000256" key="1">
    <source>
        <dbReference type="SAM" id="MobiDB-lite"/>
    </source>
</evidence>
<proteinExistence type="predicted"/>
<sequence length="225" mass="24395">MRTTQALLDAIDGAPKFAAILAANGFPEIAEAIGHLAIAACSRRGRRLAKPADSPKKLRGPHKKDRQALAQVTLLAQAHLPAPEPTLAEPELPQVRVKAGAYARRVVELEKEFLLEPDEHKREEIKARLDRMREKATGEVAGEEPAELPAEDAAPAAVSISWTPIFAPEPAPVRRRGRQPGSKNKPKAVPAPPPAAEPAQQEPPATPPRRDFRPFGTHDRLNTPS</sequence>
<evidence type="ECO:0000313" key="2">
    <source>
        <dbReference type="EMBL" id="TGE29833.1"/>
    </source>
</evidence>
<feature type="compositionally biased region" description="Acidic residues" evidence="1">
    <location>
        <begin position="141"/>
        <end position="150"/>
    </location>
</feature>
<feature type="compositionally biased region" description="Basic and acidic residues" evidence="1">
    <location>
        <begin position="208"/>
        <end position="225"/>
    </location>
</feature>
<dbReference type="AlphaFoldDB" id="A0A4Z0QKR2"/>
<dbReference type="RefSeq" id="WP_135394639.1">
    <property type="nucleotide sequence ID" value="NZ_SRMB01000001.1"/>
</dbReference>
<keyword evidence="3" id="KW-1185">Reference proteome</keyword>
<dbReference type="EMBL" id="SRMB01000001">
    <property type="protein sequence ID" value="TGE29833.1"/>
    <property type="molecule type" value="Genomic_DNA"/>
</dbReference>
<feature type="region of interest" description="Disordered" evidence="1">
    <location>
        <begin position="136"/>
        <end position="225"/>
    </location>
</feature>
<comment type="caution">
    <text evidence="2">The sequence shown here is derived from an EMBL/GenBank/DDBJ whole genome shotgun (WGS) entry which is preliminary data.</text>
</comment>
<name>A0A4Z0QKR2_9BACT</name>
<protein>
    <submittedName>
        <fullName evidence="2">Uncharacterized protein</fullName>
    </submittedName>
</protein>
<reference evidence="2 3" key="1">
    <citation type="submission" date="2019-04" db="EMBL/GenBank/DDBJ databases">
        <authorList>
            <person name="Feng G."/>
            <person name="Zhang J."/>
            <person name="Zhu H."/>
        </authorList>
    </citation>
    <scope>NUCLEOTIDE SEQUENCE [LARGE SCALE GENOMIC DNA]</scope>
    <source>
        <strain evidence="2 3">9PBR-1</strain>
    </source>
</reference>
<organism evidence="2 3">
    <name type="scientific">Hymenobacter metallicola</name>
    <dbReference type="NCBI Taxonomy" id="2563114"/>
    <lineage>
        <taxon>Bacteria</taxon>
        <taxon>Pseudomonadati</taxon>
        <taxon>Bacteroidota</taxon>
        <taxon>Cytophagia</taxon>
        <taxon>Cytophagales</taxon>
        <taxon>Hymenobacteraceae</taxon>
        <taxon>Hymenobacter</taxon>
    </lineage>
</organism>